<gene>
    <name evidence="2" type="ORF">I206_02775</name>
</gene>
<organism evidence="2">
    <name type="scientific">Kwoniella pini CBS 10737</name>
    <dbReference type="NCBI Taxonomy" id="1296096"/>
    <lineage>
        <taxon>Eukaryota</taxon>
        <taxon>Fungi</taxon>
        <taxon>Dikarya</taxon>
        <taxon>Basidiomycota</taxon>
        <taxon>Agaricomycotina</taxon>
        <taxon>Tremellomycetes</taxon>
        <taxon>Tremellales</taxon>
        <taxon>Cryptococcaceae</taxon>
        <taxon>Kwoniella</taxon>
    </lineage>
</organism>
<reference evidence="2" key="2">
    <citation type="submission" date="2016-07" db="EMBL/GenBank/DDBJ databases">
        <title>Evolution of pathogenesis and genome organization in the Tremellales.</title>
        <authorList>
            <person name="Cuomo C."/>
            <person name="Litvintseva A."/>
            <person name="Heitman J."/>
            <person name="Chen Y."/>
            <person name="Sun S."/>
            <person name="Springer D."/>
            <person name="Dromer F."/>
            <person name="Young S."/>
            <person name="Zeng Q."/>
            <person name="Chapman S."/>
            <person name="Gujja S."/>
            <person name="Saif S."/>
            <person name="Birren B."/>
        </authorList>
    </citation>
    <scope>NUCLEOTIDE SEQUENCE</scope>
    <source>
        <strain evidence="2">CBS 10737</strain>
    </source>
</reference>
<proteinExistence type="predicted"/>
<accession>A0A1B9I5C0</accession>
<evidence type="ECO:0000256" key="1">
    <source>
        <dbReference type="SAM" id="MobiDB-lite"/>
    </source>
</evidence>
<feature type="region of interest" description="Disordered" evidence="1">
    <location>
        <begin position="60"/>
        <end position="80"/>
    </location>
</feature>
<sequence length="188" mass="21142">MELRANVVTSQIPFVAMRTIPNGVLRIDIKLVTYVTHRRPKVAVNQSKAVVQRLSRCTYNEPRQKNHRQRPSTLTVSHNDLGDVDLQTNVSATKNEQEGQEFSEPPQSPEPWDHFSYPTSMLIVNIQVAGNGDYYTTSNAPRNEHEGGQSVHVKSQTCSGEPQAKDDWPADYYIVCSEKFGTILVFAP</sequence>
<dbReference type="AlphaFoldDB" id="A0A1B9I5C0"/>
<dbReference type="EMBL" id="KI894009">
    <property type="protein sequence ID" value="OCF50719.1"/>
    <property type="molecule type" value="Genomic_DNA"/>
</dbReference>
<evidence type="ECO:0000313" key="2">
    <source>
        <dbReference type="EMBL" id="OCF50719.1"/>
    </source>
</evidence>
<protein>
    <submittedName>
        <fullName evidence="2">Uncharacterized protein</fullName>
    </submittedName>
</protein>
<name>A0A1B9I5C0_9TREE</name>
<reference evidence="2" key="1">
    <citation type="submission" date="2013-07" db="EMBL/GenBank/DDBJ databases">
        <title>The Genome Sequence of Cryptococcus pinus CBS10737.</title>
        <authorList>
            <consortium name="The Broad Institute Genome Sequencing Platform"/>
            <person name="Cuomo C."/>
            <person name="Litvintseva A."/>
            <person name="Chen Y."/>
            <person name="Heitman J."/>
            <person name="Sun S."/>
            <person name="Springer D."/>
            <person name="Dromer F."/>
            <person name="Young S.K."/>
            <person name="Zeng Q."/>
            <person name="Gargeya S."/>
            <person name="Fitzgerald M."/>
            <person name="Abouelleil A."/>
            <person name="Alvarado L."/>
            <person name="Berlin A.M."/>
            <person name="Chapman S.B."/>
            <person name="Dewar J."/>
            <person name="Goldberg J."/>
            <person name="Griggs A."/>
            <person name="Gujja S."/>
            <person name="Hansen M."/>
            <person name="Howarth C."/>
            <person name="Imamovic A."/>
            <person name="Larimer J."/>
            <person name="McCowan C."/>
            <person name="Murphy C."/>
            <person name="Pearson M."/>
            <person name="Priest M."/>
            <person name="Roberts A."/>
            <person name="Saif S."/>
            <person name="Shea T."/>
            <person name="Sykes S."/>
            <person name="Wortman J."/>
            <person name="Nusbaum C."/>
            <person name="Birren B."/>
        </authorList>
    </citation>
    <scope>NUCLEOTIDE SEQUENCE [LARGE SCALE GENOMIC DNA]</scope>
    <source>
        <strain evidence="2">CBS 10737</strain>
    </source>
</reference>